<evidence type="ECO:0000256" key="7">
    <source>
        <dbReference type="ARBA" id="ARBA00023014"/>
    </source>
</evidence>
<accession>A0A1I5K912</accession>
<keyword evidence="10" id="KW-1185">Reference proteome</keyword>
<evidence type="ECO:0000259" key="8">
    <source>
        <dbReference type="PROSITE" id="PS51379"/>
    </source>
</evidence>
<keyword evidence="4" id="KW-0677">Repeat</keyword>
<dbReference type="SUPFAM" id="SSF142984">
    <property type="entry name" value="Nqo1 middle domain-like"/>
    <property type="match status" value="1"/>
</dbReference>
<keyword evidence="1" id="KW-0813">Transport</keyword>
<dbReference type="Gene3D" id="3.40.50.11540">
    <property type="entry name" value="NADH-ubiquinone oxidoreductase 51kDa subunit"/>
    <property type="match status" value="1"/>
</dbReference>
<keyword evidence="2" id="KW-0004">4Fe-4S</keyword>
<dbReference type="GO" id="GO:0051539">
    <property type="term" value="F:4 iron, 4 sulfur cluster binding"/>
    <property type="evidence" value="ECO:0007669"/>
    <property type="project" value="UniProtKB-KW"/>
</dbReference>
<dbReference type="SUPFAM" id="SSF46548">
    <property type="entry name" value="alpha-helical ferredoxin"/>
    <property type="match status" value="1"/>
</dbReference>
<keyword evidence="3" id="KW-0479">Metal-binding</keyword>
<dbReference type="Pfam" id="PF13534">
    <property type="entry name" value="Fer4_17"/>
    <property type="match status" value="1"/>
</dbReference>
<dbReference type="OrthoDB" id="9767754at2"/>
<evidence type="ECO:0000256" key="5">
    <source>
        <dbReference type="ARBA" id="ARBA00022982"/>
    </source>
</evidence>
<dbReference type="InterPro" id="IPR026902">
    <property type="entry name" value="RnfC_N"/>
</dbReference>
<dbReference type="PANTHER" id="PTHR43034:SF2">
    <property type="entry name" value="ION-TRANSLOCATING OXIDOREDUCTASE COMPLEX SUBUNIT C"/>
    <property type="match status" value="1"/>
</dbReference>
<dbReference type="GO" id="GO:0046872">
    <property type="term" value="F:metal ion binding"/>
    <property type="evidence" value="ECO:0007669"/>
    <property type="project" value="UniProtKB-KW"/>
</dbReference>
<dbReference type="InterPro" id="IPR019554">
    <property type="entry name" value="Soluble_ligand-bd"/>
</dbReference>
<dbReference type="Pfam" id="PF01512">
    <property type="entry name" value="Complex1_51K"/>
    <property type="match status" value="1"/>
</dbReference>
<dbReference type="Pfam" id="PF13375">
    <property type="entry name" value="RnfC_N"/>
    <property type="match status" value="1"/>
</dbReference>
<organism evidence="9 10">
    <name type="scientific">Cohaesibacter marisflavi</name>
    <dbReference type="NCBI Taxonomy" id="655353"/>
    <lineage>
        <taxon>Bacteria</taxon>
        <taxon>Pseudomonadati</taxon>
        <taxon>Pseudomonadota</taxon>
        <taxon>Alphaproteobacteria</taxon>
        <taxon>Hyphomicrobiales</taxon>
        <taxon>Cohaesibacteraceae</taxon>
    </lineage>
</organism>
<reference evidence="9 10" key="1">
    <citation type="submission" date="2016-10" db="EMBL/GenBank/DDBJ databases">
        <authorList>
            <person name="de Groot N.N."/>
        </authorList>
    </citation>
    <scope>NUCLEOTIDE SEQUENCE [LARGE SCALE GENOMIC DNA]</scope>
    <source>
        <strain evidence="9 10">CGMCC 1.9157</strain>
    </source>
</reference>
<dbReference type="InterPro" id="IPR009051">
    <property type="entry name" value="Helical_ferredxn"/>
</dbReference>
<dbReference type="PROSITE" id="PS51379">
    <property type="entry name" value="4FE4S_FER_2"/>
    <property type="match status" value="1"/>
</dbReference>
<sequence>MATTEQIKEFGIVGAGGAGFPTYVKLGSETEIFIVNAAECEPLLHKDKELLRLKSEIFYKGLVTCLDLTAAQRCIIGVKAKYTDLITHLKETNPAPDRIEIMGLRDFYPVGDEITLIYETTGRIVAPRALPSSQGVIVNNVETIYNIGLGTPLVTKFITVGGDVQQPVSVEVPIGMPFREVIALAHPNLKGADLAHMEEDFAVIVGGPMMGKLATSLDEPVTKTTGGLLVFAKDHPLIQRFETAAQEKRVKRIGKSACDQCSICSELCPRHLLGHPVEPHKAMRNLMFSSFAEGTDQTLAILPNTLACAECNLCTLVSCPEGLYPAQVTIASKKQSMAAKATLDAANEDNAHPLIDYRRTPVKKIMTRLALDRFQNKGALSAFALHPKQLTIRTSQHIGAPATPMVTTGDKVTRYQKIASVGDKLGAEIHSPVDGQITAVNDREIVIAPFA</sequence>
<feature type="domain" description="4Fe-4S ferredoxin-type" evidence="8">
    <location>
        <begin position="248"/>
        <end position="279"/>
    </location>
</feature>
<dbReference type="InterPro" id="IPR037225">
    <property type="entry name" value="Nuo51_FMN-bd_sf"/>
</dbReference>
<evidence type="ECO:0000313" key="10">
    <source>
        <dbReference type="Proteomes" id="UP000199236"/>
    </source>
</evidence>
<dbReference type="Gene3D" id="1.10.1060.10">
    <property type="entry name" value="Alpha-helical ferredoxin"/>
    <property type="match status" value="1"/>
</dbReference>
<dbReference type="PANTHER" id="PTHR43034">
    <property type="entry name" value="ION-TRANSLOCATING OXIDOREDUCTASE COMPLEX SUBUNIT C"/>
    <property type="match status" value="1"/>
</dbReference>
<dbReference type="Pfam" id="PF10531">
    <property type="entry name" value="SLBB"/>
    <property type="match status" value="1"/>
</dbReference>
<keyword evidence="7" id="KW-0411">Iron-sulfur</keyword>
<dbReference type="GO" id="GO:0009055">
    <property type="term" value="F:electron transfer activity"/>
    <property type="evidence" value="ECO:0007669"/>
    <property type="project" value="InterPro"/>
</dbReference>
<proteinExistence type="predicted"/>
<dbReference type="STRING" id="655353.SAMN04488056_11390"/>
<evidence type="ECO:0000256" key="3">
    <source>
        <dbReference type="ARBA" id="ARBA00022723"/>
    </source>
</evidence>
<gene>
    <name evidence="9" type="ORF">SAMN04488056_11390</name>
</gene>
<protein>
    <submittedName>
        <fullName evidence="9">Na+-translocating ferredoxin:NAD+ oxidoreductase RNF, RnfC subunit</fullName>
    </submittedName>
</protein>
<keyword evidence="6" id="KW-0408">Iron</keyword>
<evidence type="ECO:0000256" key="6">
    <source>
        <dbReference type="ARBA" id="ARBA00023004"/>
    </source>
</evidence>
<evidence type="ECO:0000256" key="4">
    <source>
        <dbReference type="ARBA" id="ARBA00022737"/>
    </source>
</evidence>
<evidence type="ECO:0000256" key="2">
    <source>
        <dbReference type="ARBA" id="ARBA00022485"/>
    </source>
</evidence>
<dbReference type="Gene3D" id="3.10.20.600">
    <property type="match status" value="1"/>
</dbReference>
<dbReference type="InterPro" id="IPR010208">
    <property type="entry name" value="Ion_transpt_RnfC/RsxC"/>
</dbReference>
<dbReference type="InterPro" id="IPR011538">
    <property type="entry name" value="Nuo51_FMN-bd"/>
</dbReference>
<dbReference type="GO" id="GO:0016020">
    <property type="term" value="C:membrane"/>
    <property type="evidence" value="ECO:0007669"/>
    <property type="project" value="InterPro"/>
</dbReference>
<evidence type="ECO:0000313" key="9">
    <source>
        <dbReference type="EMBL" id="SFO81515.1"/>
    </source>
</evidence>
<dbReference type="Proteomes" id="UP000199236">
    <property type="component" value="Unassembled WGS sequence"/>
</dbReference>
<name>A0A1I5K912_9HYPH</name>
<keyword evidence="5" id="KW-0249">Electron transport</keyword>
<evidence type="ECO:0000256" key="1">
    <source>
        <dbReference type="ARBA" id="ARBA00022448"/>
    </source>
</evidence>
<dbReference type="RefSeq" id="WP_090074947.1">
    <property type="nucleotide sequence ID" value="NZ_FOVR01000013.1"/>
</dbReference>
<dbReference type="InterPro" id="IPR017896">
    <property type="entry name" value="4Fe4S_Fe-S-bd"/>
</dbReference>
<dbReference type="EMBL" id="FOVR01000013">
    <property type="protein sequence ID" value="SFO81515.1"/>
    <property type="molecule type" value="Genomic_DNA"/>
</dbReference>
<dbReference type="SUPFAM" id="SSF142019">
    <property type="entry name" value="Nqo1 FMN-binding domain-like"/>
    <property type="match status" value="1"/>
</dbReference>
<dbReference type="AlphaFoldDB" id="A0A1I5K912"/>